<evidence type="ECO:0000256" key="3">
    <source>
        <dbReference type="ARBA" id="ARBA00023125"/>
    </source>
</evidence>
<proteinExistence type="predicted"/>
<evidence type="ECO:0000313" key="7">
    <source>
        <dbReference type="Proteomes" id="UP000078512"/>
    </source>
</evidence>
<feature type="region of interest" description="Disordered" evidence="4">
    <location>
        <begin position="321"/>
        <end position="444"/>
    </location>
</feature>
<name>A0A197JMT9_9FUNG</name>
<dbReference type="Gene3D" id="3.40.50.1010">
    <property type="entry name" value="5'-nuclease"/>
    <property type="match status" value="1"/>
</dbReference>
<dbReference type="Proteomes" id="UP000078512">
    <property type="component" value="Unassembled WGS sequence"/>
</dbReference>
<feature type="compositionally biased region" description="Basic and acidic residues" evidence="4">
    <location>
        <begin position="426"/>
        <end position="438"/>
    </location>
</feature>
<feature type="compositionally biased region" description="Basic residues" evidence="4">
    <location>
        <begin position="344"/>
        <end position="355"/>
    </location>
</feature>
<evidence type="ECO:0000256" key="1">
    <source>
        <dbReference type="ARBA" id="ARBA00022723"/>
    </source>
</evidence>
<dbReference type="GO" id="GO:0003677">
    <property type="term" value="F:DNA binding"/>
    <property type="evidence" value="ECO:0007669"/>
    <property type="project" value="UniProtKB-KW"/>
</dbReference>
<keyword evidence="3" id="KW-0238">DNA-binding</keyword>
<evidence type="ECO:0000259" key="5">
    <source>
        <dbReference type="Pfam" id="PF07282"/>
    </source>
</evidence>
<accession>A0A197JMT9</accession>
<feature type="compositionally biased region" description="Polar residues" evidence="4">
    <location>
        <begin position="385"/>
        <end position="403"/>
    </location>
</feature>
<dbReference type="InterPro" id="IPR029060">
    <property type="entry name" value="PIN-like_dom_sf"/>
</dbReference>
<sequence>MHHHLPDDSIIRVDVLSFFTKIRYIYTKHANDKTMAQAILFEHLRKYGNPSRMVFYVDGAPALEKKETHRERNEKRNKALKNAQVAIDMLGNRVSQDKPPTKQMFKNVETGLRGGFKWSLQDREDFVDFLQAQQLDAHLCRTEADIDIAAECQPKDIVLSQDSDFFAYDSVATLWRPVGKWDDVKVLEYGREAVLTQIRLSTTKLTALACVSSNDQNKNIPSMGIATNYSIIKDLPDADVPSLVKDYLESPSVICSNQEGIDFTASVLVFTTMTQEIAVPADVSSVPSTSSQSVMPLTASPASFLSYELLCQQYKLVKDQHANAKEQKRQGNSSSKSNATPNRQGKHRGFRRHRVIDRPLDQAGVSQQVHRPRHSYKARAEPQQHEQPSICRQYQQKPYTAQQEARYRESIAEARKNKAKKKRQREGRQLKREKELSKRKPPPKISEMNKAQLINAMVYEHPLVSLPVGTVNANSKRAAAAVTVDTSQLVSSEQQQQHQQQEVSACILEVVEQAHMTKRHAQEFLGALIETVFERGLTVDDRTILSSLCPGVESKVRVAPQPNQVSQAISSSFAGTSTKDKGGEGGEGEEGEVGAEDDGDEDSGNEGDEDAEPSAMDKPFIAFYQILLAHIYSRKTKFKTVAERQVGQLLARATSLGITLPAVPPRNISYPTTGLLESTTKQLYRSMKMMYRNGSVALETKINSQADGQTGTVLPKIDSKLPAIENYMILNKASGRSRQIAPLSPLAPRYVTFSERQLLPLFWSWPTLKDKIRRMMSEDRYFQDPAIVPSQADALEWLARTTPGRLVITFLSDVGLPPDKHDMGYRKATTVMDVDGKDGKESLREHLECLRTETFDPKEWRGKGYVLKGSIRTNGRLLQLLAFKLKELQCVRYRRVPEDRLPNPLLTTTGGTGSYLTEARNVFSTAADVESLLAADPSQIAVLSLDLGTSCIVGATVSLPPGQTPGTLKRPLGKEGDQKKKRNKKRRAKLKPGDRRRQRKRQKARKLAKQPQMTQYFDLVVKRKAVSRPTDSFANWLEERKENTTGPSTGRAIHDLESALPPLKGEGASFCEYVATRRAFESDLYGFYNKTNFWKHKWDADVCKKEEFYRVAEGLLNMVGGSVGRPRMPHQHIVIAIGLAKFSAIHGPPALNGSFEAFFVSLTRSLGYLVIGVNEYFTSKRCPDCHGFVCATSDWRTLYCRTCKRFRQRDVMASMNMNNAIKDHLIQQQRPLYLQPRRQDGSYPWMDASGGGNGVGGGEAGPSEEAMENSEDGAGGGGDGGAVSAKKRRAASIDPTADALDSSSSRTKKKAT</sequence>
<protein>
    <recommendedName>
        <fullName evidence="5">Cas12f1-like TNB domain-containing protein</fullName>
    </recommendedName>
</protein>
<dbReference type="OrthoDB" id="2417110at2759"/>
<organism evidence="6 7">
    <name type="scientific">Linnemannia elongata AG-77</name>
    <dbReference type="NCBI Taxonomy" id="1314771"/>
    <lineage>
        <taxon>Eukaryota</taxon>
        <taxon>Fungi</taxon>
        <taxon>Fungi incertae sedis</taxon>
        <taxon>Mucoromycota</taxon>
        <taxon>Mortierellomycotina</taxon>
        <taxon>Mortierellomycetes</taxon>
        <taxon>Mortierellales</taxon>
        <taxon>Mortierellaceae</taxon>
        <taxon>Linnemannia</taxon>
    </lineage>
</organism>
<dbReference type="Pfam" id="PF07282">
    <property type="entry name" value="Cas12f1-like_TNB"/>
    <property type="match status" value="1"/>
</dbReference>
<feature type="region of interest" description="Disordered" evidence="4">
    <location>
        <begin position="559"/>
        <end position="614"/>
    </location>
</feature>
<feature type="compositionally biased region" description="Acidic residues" evidence="4">
    <location>
        <begin position="586"/>
        <end position="612"/>
    </location>
</feature>
<dbReference type="PANTHER" id="PTHR11081:SF9">
    <property type="entry name" value="FLAP ENDONUCLEASE 1"/>
    <property type="match status" value="1"/>
</dbReference>
<keyword evidence="7" id="KW-1185">Reference proteome</keyword>
<evidence type="ECO:0000256" key="2">
    <source>
        <dbReference type="ARBA" id="ARBA00022842"/>
    </source>
</evidence>
<keyword evidence="1" id="KW-0479">Metal-binding</keyword>
<dbReference type="InterPro" id="IPR006084">
    <property type="entry name" value="XPG/Rad2"/>
</dbReference>
<feature type="compositionally biased region" description="Basic residues" evidence="4">
    <location>
        <begin position="979"/>
        <end position="1008"/>
    </location>
</feature>
<feature type="compositionally biased region" description="Polar residues" evidence="4">
    <location>
        <begin position="561"/>
        <end position="577"/>
    </location>
</feature>
<dbReference type="SUPFAM" id="SSF88723">
    <property type="entry name" value="PIN domain-like"/>
    <property type="match status" value="1"/>
</dbReference>
<feature type="region of interest" description="Disordered" evidence="4">
    <location>
        <begin position="1237"/>
        <end position="1312"/>
    </location>
</feature>
<evidence type="ECO:0000313" key="6">
    <source>
        <dbReference type="EMBL" id="OAQ25679.1"/>
    </source>
</evidence>
<dbReference type="GO" id="GO:0046872">
    <property type="term" value="F:metal ion binding"/>
    <property type="evidence" value="ECO:0007669"/>
    <property type="project" value="UniProtKB-KW"/>
</dbReference>
<dbReference type="GO" id="GO:0017108">
    <property type="term" value="F:5'-flap endonuclease activity"/>
    <property type="evidence" value="ECO:0007669"/>
    <property type="project" value="TreeGrafter"/>
</dbReference>
<evidence type="ECO:0000256" key="4">
    <source>
        <dbReference type="SAM" id="MobiDB-lite"/>
    </source>
</evidence>
<feature type="domain" description="Cas12f1-like TNB" evidence="5">
    <location>
        <begin position="1165"/>
        <end position="1217"/>
    </location>
</feature>
<keyword evidence="2" id="KW-0460">Magnesium</keyword>
<dbReference type="InterPro" id="IPR010095">
    <property type="entry name" value="Cas12f1-like_TNB"/>
</dbReference>
<gene>
    <name evidence="6" type="ORF">K457DRAFT_22891</name>
</gene>
<reference evidence="6 7" key="1">
    <citation type="submission" date="2016-05" db="EMBL/GenBank/DDBJ databases">
        <title>Genome sequencing reveals origins of a unique bacterial endosymbiosis in the earliest lineages of terrestrial Fungi.</title>
        <authorList>
            <consortium name="DOE Joint Genome Institute"/>
            <person name="Uehling J."/>
            <person name="Gryganskyi A."/>
            <person name="Hameed K."/>
            <person name="Tschaplinski T."/>
            <person name="Misztal P."/>
            <person name="Wu S."/>
            <person name="Desiro A."/>
            <person name="Vande Pol N."/>
            <person name="Du Z.-Y."/>
            <person name="Zienkiewicz A."/>
            <person name="Zienkiewicz K."/>
            <person name="Morin E."/>
            <person name="Tisserant E."/>
            <person name="Splivallo R."/>
            <person name="Hainaut M."/>
            <person name="Henrissat B."/>
            <person name="Ohm R."/>
            <person name="Kuo A."/>
            <person name="Yan J."/>
            <person name="Lipzen A."/>
            <person name="Nolan M."/>
            <person name="Labutti K."/>
            <person name="Barry K."/>
            <person name="Goldstein A."/>
            <person name="Labbe J."/>
            <person name="Schadt C."/>
            <person name="Tuskan G."/>
            <person name="Grigoriev I."/>
            <person name="Martin F."/>
            <person name="Vilgalys R."/>
            <person name="Bonito G."/>
        </authorList>
    </citation>
    <scope>NUCLEOTIDE SEQUENCE [LARGE SCALE GENOMIC DNA]</scope>
    <source>
        <strain evidence="6 7">AG-77</strain>
    </source>
</reference>
<dbReference type="EMBL" id="KV442076">
    <property type="protein sequence ID" value="OAQ25679.1"/>
    <property type="molecule type" value="Genomic_DNA"/>
</dbReference>
<feature type="region of interest" description="Disordered" evidence="4">
    <location>
        <begin position="956"/>
        <end position="1011"/>
    </location>
</feature>
<feature type="compositionally biased region" description="Gly residues" evidence="4">
    <location>
        <begin position="1249"/>
        <end position="1260"/>
    </location>
</feature>
<dbReference type="PANTHER" id="PTHR11081">
    <property type="entry name" value="FLAP ENDONUCLEASE FAMILY MEMBER"/>
    <property type="match status" value="1"/>
</dbReference>
<feature type="compositionally biased region" description="Polar residues" evidence="4">
    <location>
        <begin position="330"/>
        <end position="343"/>
    </location>
</feature>
<feature type="compositionally biased region" description="Basic and acidic residues" evidence="4">
    <location>
        <begin position="405"/>
        <end position="416"/>
    </location>
</feature>